<feature type="region of interest" description="Disordered" evidence="1">
    <location>
        <begin position="185"/>
        <end position="214"/>
    </location>
</feature>
<dbReference type="InterPro" id="IPR008490">
    <property type="entry name" value="Transposase_InsH_N"/>
</dbReference>
<name>A0A4V2T0Y7_9PAST</name>
<dbReference type="NCBIfam" id="NF033551">
    <property type="entry name" value="transpos_IS1182"/>
    <property type="match status" value="1"/>
</dbReference>
<dbReference type="InterPro" id="IPR047629">
    <property type="entry name" value="IS1182_transpos"/>
</dbReference>
<feature type="compositionally biased region" description="Basic and acidic residues" evidence="1">
    <location>
        <begin position="185"/>
        <end position="204"/>
    </location>
</feature>
<feature type="transmembrane region" description="Helical" evidence="2">
    <location>
        <begin position="442"/>
        <end position="459"/>
    </location>
</feature>
<keyword evidence="2" id="KW-0472">Membrane</keyword>
<organism evidence="5 6">
    <name type="scientific">Cricetibacter osteomyelitidis</name>
    <dbReference type="NCBI Taxonomy" id="1521931"/>
    <lineage>
        <taxon>Bacteria</taxon>
        <taxon>Pseudomonadati</taxon>
        <taxon>Pseudomonadota</taxon>
        <taxon>Gammaproteobacteria</taxon>
        <taxon>Pasteurellales</taxon>
        <taxon>Pasteurellaceae</taxon>
        <taxon>Cricetibacter</taxon>
    </lineage>
</organism>
<evidence type="ECO:0000256" key="1">
    <source>
        <dbReference type="SAM" id="MobiDB-lite"/>
    </source>
</evidence>
<sequence>MLKNTVSPQYELEMISLEQLVPKDHLVRKVAKAIDFEFIRDEVAHLYCHDNGRPAVDPVRLFKIMLLGYLFGIKSERQLVKEIEVNVAYRWFLGMNLTEKVIDASTLSQNRIRRFNGTDVFERIFTHIVWQAMEKGLVGGKYLFTDSTHLKANANKNKKHNEKREVRVSQYIEMLNKDVAKVREEKGKKPLKASERAVEVKDTKVSNTDPESGYMHRDNKPKGFFYLDHRTVDGKFGIILDTFATAGNVNDSQPYIARLDATTKRFQFKPKAVGLDAGYFTAPVTESLARRKIIGVFGYRRPTKGKNALRKSAFNYDGQTDSYTCSAGQSLVYSTTTREGYHTYKSNPKYCQTCPLSTQCTQNQKAERLITRHIYQDAVDNANAVRVSEQGRNLYKRRAETVERSFADAKQHHGHRYARYRGLSKVQMQCFLAAVAQNIKKIALVVWAFLYCLWLKLCSSRVFAKKSGKMTACVVI</sequence>
<feature type="domain" description="Transposase InsH N-terminal" evidence="3">
    <location>
        <begin position="16"/>
        <end position="112"/>
    </location>
</feature>
<reference evidence="5 6" key="1">
    <citation type="submission" date="2019-03" db="EMBL/GenBank/DDBJ databases">
        <title>Genomic Encyclopedia of Type Strains, Phase IV (KMG-IV): sequencing the most valuable type-strain genomes for metagenomic binning, comparative biology and taxonomic classification.</title>
        <authorList>
            <person name="Goeker M."/>
        </authorList>
    </citation>
    <scope>NUCLEOTIDE SEQUENCE [LARGE SCALE GENOMIC DNA]</scope>
    <source>
        <strain evidence="5 6">DSM 28404</strain>
    </source>
</reference>
<evidence type="ECO:0000313" key="6">
    <source>
        <dbReference type="Proteomes" id="UP000295763"/>
    </source>
</evidence>
<proteinExistence type="predicted"/>
<dbReference type="Proteomes" id="UP000295763">
    <property type="component" value="Unassembled WGS sequence"/>
</dbReference>
<comment type="caution">
    <text evidence="5">The sequence shown here is derived from an EMBL/GenBank/DDBJ whole genome shotgun (WGS) entry which is preliminary data.</text>
</comment>
<evidence type="ECO:0000256" key="2">
    <source>
        <dbReference type="SAM" id="Phobius"/>
    </source>
</evidence>
<evidence type="ECO:0000259" key="4">
    <source>
        <dbReference type="Pfam" id="PF13751"/>
    </source>
</evidence>
<evidence type="ECO:0000259" key="3">
    <source>
        <dbReference type="Pfam" id="PF05598"/>
    </source>
</evidence>
<dbReference type="PANTHER" id="PTHR33408:SF2">
    <property type="entry name" value="TRANSPOSASE DDE DOMAIN-CONTAINING PROTEIN"/>
    <property type="match status" value="1"/>
</dbReference>
<dbReference type="Pfam" id="PF05598">
    <property type="entry name" value="DUF772"/>
    <property type="match status" value="1"/>
</dbReference>
<evidence type="ECO:0000313" key="5">
    <source>
        <dbReference type="EMBL" id="TCP91203.1"/>
    </source>
</evidence>
<dbReference type="OrthoDB" id="9182628at2"/>
<dbReference type="EMBL" id="SLYB01000036">
    <property type="protein sequence ID" value="TCP91203.1"/>
    <property type="molecule type" value="Genomic_DNA"/>
</dbReference>
<feature type="domain" description="Transposase DDE" evidence="4">
    <location>
        <begin position="324"/>
        <end position="442"/>
    </location>
</feature>
<keyword evidence="2" id="KW-0812">Transmembrane</keyword>
<keyword evidence="6" id="KW-1185">Reference proteome</keyword>
<dbReference type="PANTHER" id="PTHR33408">
    <property type="entry name" value="TRANSPOSASE"/>
    <property type="match status" value="1"/>
</dbReference>
<dbReference type="InterPro" id="IPR025668">
    <property type="entry name" value="Tnp_DDE_dom"/>
</dbReference>
<dbReference type="RefSeq" id="WP_131979188.1">
    <property type="nucleotide sequence ID" value="NZ_SLYB01000036.1"/>
</dbReference>
<keyword evidence="2" id="KW-1133">Transmembrane helix</keyword>
<dbReference type="AlphaFoldDB" id="A0A4V2T0Y7"/>
<gene>
    <name evidence="5" type="ORF">EDC44_13624</name>
</gene>
<accession>A0A4V2T0Y7</accession>
<dbReference type="Pfam" id="PF13751">
    <property type="entry name" value="DDE_Tnp_1_6"/>
    <property type="match status" value="1"/>
</dbReference>
<protein>
    <submittedName>
        <fullName evidence="5">Transposase</fullName>
    </submittedName>
</protein>